<dbReference type="OrthoDB" id="3269001at2759"/>
<dbReference type="Pfam" id="PF02992">
    <property type="entry name" value="Transposase_21"/>
    <property type="match status" value="1"/>
</dbReference>
<dbReference type="Pfam" id="PF13963">
    <property type="entry name" value="Transpos_assoc"/>
    <property type="match status" value="1"/>
</dbReference>
<sequence>MDKAWMRIEDRLQSNEYAKGVRQFLAMAQANTPGSNHIRCPCRRCRNRSFYSIPTVEDHLFIIGIDPTYTERIFHGEDDPFLDATFSDEEADDASAYSDYIDDVDKMLDDIRHGSFMDNSARYEGNANPNYQPSTSYTPINLNLEELVADARHPLYPSCDKISKLSFIVKLLQIKSIGGWTVKSFDMVIKLLQAAFPNALFPDSYNDARRLQRGLGFSYKKIHVCLNDCALVWKENASLNECPKCNASRWTVCTSKQRRILQRVLRYFPLKPHLQRLFMSKKTAQAMRWHLEARVDDPTCMRHPADSSVWKDFDHKHERFSQDPRNVRLALASDRFNPFNNLSKPYSIWPVLLVPYNLPPWSCMKDPYTILSLLIPGPKSPGNDIDVFLCPLVDELKELWEAGIHTYDAYSGQMFRLHAALLWTINDFTAYANLSRWSTKGKMACSSYTVDTNSQWLVHGCKHCYMGHRRWLPPNHIWRWKKNSFNGYEEHRLQPSRVEGEELLEQLRGVSHVQLGKSSLKKKRTPNQLNWTKKSIFFELPYWLDLGLRHNLDVMHIEKNICDNLLGTLLNIDGKTKDSTNALGIWLILD</sequence>
<dbReference type="InParanoid" id="A0A6P9EF50"/>
<feature type="domain" description="Transposase-associated" evidence="1">
    <location>
        <begin position="3"/>
        <end position="77"/>
    </location>
</feature>
<dbReference type="RefSeq" id="XP_035545951.1">
    <property type="nucleotide sequence ID" value="XM_035690058.1"/>
</dbReference>
<dbReference type="GeneID" id="118348434"/>
<keyword evidence="2" id="KW-1185">Reference proteome</keyword>
<dbReference type="PANTHER" id="PTHR10775">
    <property type="entry name" value="OS08G0208400 PROTEIN"/>
    <property type="match status" value="1"/>
</dbReference>
<dbReference type="InterPro" id="IPR029480">
    <property type="entry name" value="Transpos_assoc"/>
</dbReference>
<dbReference type="AlphaFoldDB" id="A0A6P9EF50"/>
<dbReference type="KEGG" id="jre:118348434"/>
<reference evidence="3" key="1">
    <citation type="submission" date="2025-08" db="UniProtKB">
        <authorList>
            <consortium name="RefSeq"/>
        </authorList>
    </citation>
    <scope>IDENTIFICATION</scope>
    <source>
        <tissue evidence="3">Leaves</tissue>
    </source>
</reference>
<evidence type="ECO:0000313" key="2">
    <source>
        <dbReference type="Proteomes" id="UP000235220"/>
    </source>
</evidence>
<name>A0A6P9EF50_JUGRE</name>
<protein>
    <submittedName>
        <fullName evidence="3">Uncharacterized protein LOC118348434</fullName>
    </submittedName>
</protein>
<evidence type="ECO:0000313" key="3">
    <source>
        <dbReference type="RefSeq" id="XP_035545951.1"/>
    </source>
</evidence>
<dbReference type="Proteomes" id="UP000235220">
    <property type="component" value="Chromosome 5"/>
</dbReference>
<proteinExistence type="predicted"/>
<evidence type="ECO:0000259" key="1">
    <source>
        <dbReference type="Pfam" id="PF13963"/>
    </source>
</evidence>
<dbReference type="PANTHER" id="PTHR10775:SF177">
    <property type="entry name" value="TNP2, PARTIAL"/>
    <property type="match status" value="1"/>
</dbReference>
<dbReference type="InterPro" id="IPR004242">
    <property type="entry name" value="Transposase_21"/>
</dbReference>
<organism evidence="2 3">
    <name type="scientific">Juglans regia</name>
    <name type="common">English walnut</name>
    <dbReference type="NCBI Taxonomy" id="51240"/>
    <lineage>
        <taxon>Eukaryota</taxon>
        <taxon>Viridiplantae</taxon>
        <taxon>Streptophyta</taxon>
        <taxon>Embryophyta</taxon>
        <taxon>Tracheophyta</taxon>
        <taxon>Spermatophyta</taxon>
        <taxon>Magnoliopsida</taxon>
        <taxon>eudicotyledons</taxon>
        <taxon>Gunneridae</taxon>
        <taxon>Pentapetalae</taxon>
        <taxon>rosids</taxon>
        <taxon>fabids</taxon>
        <taxon>Fagales</taxon>
        <taxon>Juglandaceae</taxon>
        <taxon>Juglans</taxon>
    </lineage>
</organism>
<gene>
    <name evidence="3" type="primary">LOC118348434</name>
</gene>
<accession>A0A6P9EF50</accession>